<dbReference type="AlphaFoldDB" id="A0A518RB73"/>
<dbReference type="UniPathway" id="UPA00782"/>
<sequence>MNANFSLGNDEFPAQQIASILTPAIQELFILPTEQCNFRCTYCYEDFAIGKMSETTIKSLERYIDRRVESLKVLKIEWFGGEPLVARDVVLRLLRHAKARCDEHEVSLISGMTTNAFLLSPDLFTELVHLEQRSFQITLDGWGAGHDVVRRLANGKSTFDRIWQNLLAMRDVSEQFSIVLRIHVRRDNRSSLEKLVEEIADNFGDDSRFSLDFEHLRDLGGEGGQTVLNPVSMKELKEIESDLRRRAANRGEFDCASANGESPSGSTAPAPRYICYAAKPNSLLIRADGRIGKCTVALNDDRNTIGRVNPDGSLSIDNSKLQPWVRGVGTLEPRDLACPLSDMTQALVNQRSAESVA</sequence>
<dbReference type="CDD" id="cd01335">
    <property type="entry name" value="Radical_SAM"/>
    <property type="match status" value="1"/>
</dbReference>
<accession>A0A518RB73</accession>
<dbReference type="KEGG" id="ssua:FPZ54_00795"/>
<dbReference type="InterPro" id="IPR013785">
    <property type="entry name" value="Aldolase_TIM"/>
</dbReference>
<comment type="cofactor">
    <cofactor evidence="1">
        <name>[4Fe-4S] cluster</name>
        <dbReference type="ChEBI" id="CHEBI:49883"/>
    </cofactor>
</comment>
<evidence type="ECO:0000256" key="2">
    <source>
        <dbReference type="ARBA" id="ARBA00022485"/>
    </source>
</evidence>
<reference evidence="8 9" key="1">
    <citation type="submission" date="2019-07" db="EMBL/GenBank/DDBJ databases">
        <title>Sphingomonas alkalisoli sp. nov., isolated from rhizosphere soil of Suaedae salsa.</title>
        <authorList>
            <person name="Zhang H."/>
            <person name="Xu L."/>
            <person name="Zhang J.-X."/>
            <person name="Sun J.-Q."/>
        </authorList>
    </citation>
    <scope>NUCLEOTIDE SEQUENCE [LARGE SCALE GENOMIC DNA]</scope>
    <source>
        <strain evidence="8 9">XS-10</strain>
    </source>
</reference>
<keyword evidence="5" id="KW-0408">Iron</keyword>
<dbReference type="Pfam" id="PF04055">
    <property type="entry name" value="Radical_SAM"/>
    <property type="match status" value="1"/>
</dbReference>
<gene>
    <name evidence="8" type="ORF">FPZ54_00795</name>
</gene>
<dbReference type="EMBL" id="CP042239">
    <property type="protein sequence ID" value="QDX24708.1"/>
    <property type="molecule type" value="Genomic_DNA"/>
</dbReference>
<name>A0A518RB73_9SPHN</name>
<protein>
    <submittedName>
        <fullName evidence="8">Radical SAM protein</fullName>
    </submittedName>
</protein>
<evidence type="ECO:0000256" key="6">
    <source>
        <dbReference type="ARBA" id="ARBA00023014"/>
    </source>
</evidence>
<dbReference type="InterPro" id="IPR007197">
    <property type="entry name" value="rSAM"/>
</dbReference>
<proteinExistence type="predicted"/>
<evidence type="ECO:0000256" key="4">
    <source>
        <dbReference type="ARBA" id="ARBA00022723"/>
    </source>
</evidence>
<evidence type="ECO:0000259" key="7">
    <source>
        <dbReference type="Pfam" id="PF04055"/>
    </source>
</evidence>
<dbReference type="PANTHER" id="PTHR43787">
    <property type="entry name" value="FEMO COFACTOR BIOSYNTHESIS PROTEIN NIFB-RELATED"/>
    <property type="match status" value="1"/>
</dbReference>
<dbReference type="GO" id="GO:0003824">
    <property type="term" value="F:catalytic activity"/>
    <property type="evidence" value="ECO:0007669"/>
    <property type="project" value="InterPro"/>
</dbReference>
<keyword evidence="4" id="KW-0479">Metal-binding</keyword>
<keyword evidence="3" id="KW-0949">S-adenosyl-L-methionine</keyword>
<dbReference type="OrthoDB" id="9792276at2"/>
<dbReference type="SUPFAM" id="SSF102114">
    <property type="entry name" value="Radical SAM enzymes"/>
    <property type="match status" value="1"/>
</dbReference>
<evidence type="ECO:0000256" key="3">
    <source>
        <dbReference type="ARBA" id="ARBA00022691"/>
    </source>
</evidence>
<keyword evidence="6" id="KW-0411">Iron-sulfur</keyword>
<keyword evidence="9" id="KW-1185">Reference proteome</keyword>
<feature type="domain" description="Radical SAM core" evidence="7">
    <location>
        <begin position="31"/>
        <end position="198"/>
    </location>
</feature>
<evidence type="ECO:0000313" key="8">
    <source>
        <dbReference type="EMBL" id="QDX24708.1"/>
    </source>
</evidence>
<evidence type="ECO:0000313" key="9">
    <source>
        <dbReference type="Proteomes" id="UP000318055"/>
    </source>
</evidence>
<dbReference type="RefSeq" id="WP_145844263.1">
    <property type="nucleotide sequence ID" value="NZ_CP042239.1"/>
</dbReference>
<keyword evidence="2" id="KW-0004">4Fe-4S</keyword>
<dbReference type="GO" id="GO:0051539">
    <property type="term" value="F:4 iron, 4 sulfur cluster binding"/>
    <property type="evidence" value="ECO:0007669"/>
    <property type="project" value="UniProtKB-KW"/>
</dbReference>
<dbReference type="Gene3D" id="3.20.20.70">
    <property type="entry name" value="Aldolase class I"/>
    <property type="match status" value="1"/>
</dbReference>
<organism evidence="8 9">
    <name type="scientific">Sphingomonas suaedae</name>
    <dbReference type="NCBI Taxonomy" id="2599297"/>
    <lineage>
        <taxon>Bacteria</taxon>
        <taxon>Pseudomonadati</taxon>
        <taxon>Pseudomonadota</taxon>
        <taxon>Alphaproteobacteria</taxon>
        <taxon>Sphingomonadales</taxon>
        <taxon>Sphingomonadaceae</taxon>
        <taxon>Sphingomonas</taxon>
    </lineage>
</organism>
<dbReference type="InterPro" id="IPR058240">
    <property type="entry name" value="rSAM_sf"/>
</dbReference>
<dbReference type="PANTHER" id="PTHR43787:SF3">
    <property type="entry name" value="ARYLSULFATASE REGULATORY PROTEIN"/>
    <property type="match status" value="1"/>
</dbReference>
<dbReference type="SFLD" id="SFLDG01067">
    <property type="entry name" value="SPASM/twitch_domain_containing"/>
    <property type="match status" value="1"/>
</dbReference>
<dbReference type="Proteomes" id="UP000318055">
    <property type="component" value="Chromosome"/>
</dbReference>
<evidence type="ECO:0000256" key="5">
    <source>
        <dbReference type="ARBA" id="ARBA00023004"/>
    </source>
</evidence>
<evidence type="ECO:0000256" key="1">
    <source>
        <dbReference type="ARBA" id="ARBA00001966"/>
    </source>
</evidence>
<dbReference type="SFLD" id="SFLDS00029">
    <property type="entry name" value="Radical_SAM"/>
    <property type="match status" value="1"/>
</dbReference>
<dbReference type="GO" id="GO:0046872">
    <property type="term" value="F:metal ion binding"/>
    <property type="evidence" value="ECO:0007669"/>
    <property type="project" value="UniProtKB-KW"/>
</dbReference>